<evidence type="ECO:0000256" key="3">
    <source>
        <dbReference type="ARBA" id="ARBA00022692"/>
    </source>
</evidence>
<feature type="transmembrane region" description="Helical" evidence="6">
    <location>
        <begin position="340"/>
        <end position="365"/>
    </location>
</feature>
<reference evidence="7 8" key="1">
    <citation type="submission" date="2013-07" db="EMBL/GenBank/DDBJ databases">
        <title>Comparative Genomic and Metabolomic Analysis of Twelve Strains of Pseudoalteromonas luteoviolacea.</title>
        <authorList>
            <person name="Vynne N.G."/>
            <person name="Mansson M."/>
            <person name="Gram L."/>
        </authorList>
    </citation>
    <scope>NUCLEOTIDE SEQUENCE [LARGE SCALE GENOMIC DNA]</scope>
    <source>
        <strain evidence="7 8">S4060-1</strain>
    </source>
</reference>
<comment type="caution">
    <text evidence="7">The sequence shown here is derived from an EMBL/GenBank/DDBJ whole genome shotgun (WGS) entry which is preliminary data.</text>
</comment>
<dbReference type="Proteomes" id="UP000076661">
    <property type="component" value="Unassembled WGS sequence"/>
</dbReference>
<dbReference type="InterPro" id="IPR047218">
    <property type="entry name" value="YocR/YhdH-like"/>
</dbReference>
<feature type="transmembrane region" description="Helical" evidence="6">
    <location>
        <begin position="160"/>
        <end position="180"/>
    </location>
</feature>
<dbReference type="AlphaFoldDB" id="A0A167MWA4"/>
<accession>A0A167MWA4</accession>
<feature type="transmembrane region" description="Helical" evidence="6">
    <location>
        <begin position="74"/>
        <end position="101"/>
    </location>
</feature>
<keyword evidence="4 6" id="KW-1133">Transmembrane helix</keyword>
<dbReference type="InterPro" id="IPR000175">
    <property type="entry name" value="Na/ntran_symport"/>
</dbReference>
<evidence type="ECO:0000256" key="2">
    <source>
        <dbReference type="ARBA" id="ARBA00022448"/>
    </source>
</evidence>
<feature type="transmembrane region" description="Helical" evidence="6">
    <location>
        <begin position="235"/>
        <end position="259"/>
    </location>
</feature>
<dbReference type="PANTHER" id="PTHR42948">
    <property type="entry name" value="TRANSPORTER"/>
    <property type="match status" value="1"/>
</dbReference>
<sequence length="433" mass="46533">MAAAGSAVGLGNIWGFPTQTASNGGAAFVLVYLVLAFCLAYPALMAELVIGRHGQANAVASLQKLANNQMQKRFAFFVGFGGIVCAGLILSFYAIVAGWMFSATLEPISVITGADQATSWLSEQSLSRDLIFTAAFIILTVSIISKGVENGIEKWSKRLMPALLFILFALIGYVLTQEGAMTGLKAYLVPDFSSILNPSLLVSALGQAFFSLSLGTSVMIIYGSYISKQENLVSLGAYVTLIDVFIAFVAGMLIIPAMYVAQAQGVEIFSASGELLSEDTLVFQVLPALFESMGGIGIYIGFAFFALMSIAALTSSISMLEAPVSYVVEKFALARVQATWLIGLIVSVVSVSIIFNFSALFGFVVQLTTQFAQPLLGMLCCIFAGWIWHRSKLLAAIKEGNEAVDNTLFWKIWPWYIKFVCPLAIGLVFINSL</sequence>
<feature type="transmembrane region" description="Helical" evidence="6">
    <location>
        <begin position="200"/>
        <end position="223"/>
    </location>
</feature>
<feature type="transmembrane region" description="Helical" evidence="6">
    <location>
        <begin position="371"/>
        <end position="388"/>
    </location>
</feature>
<feature type="transmembrane region" description="Helical" evidence="6">
    <location>
        <begin position="130"/>
        <end position="148"/>
    </location>
</feature>
<protein>
    <submittedName>
        <fullName evidence="7">Transporter</fullName>
    </submittedName>
</protein>
<dbReference type="Pfam" id="PF00209">
    <property type="entry name" value="SNF"/>
    <property type="match status" value="2"/>
</dbReference>
<keyword evidence="2" id="KW-0813">Transport</keyword>
<dbReference type="PROSITE" id="PS50267">
    <property type="entry name" value="NA_NEUROTRAN_SYMP_3"/>
    <property type="match status" value="1"/>
</dbReference>
<name>A0A167MWA4_9GAMM</name>
<evidence type="ECO:0000256" key="5">
    <source>
        <dbReference type="ARBA" id="ARBA00023136"/>
    </source>
</evidence>
<evidence type="ECO:0000256" key="1">
    <source>
        <dbReference type="ARBA" id="ARBA00004141"/>
    </source>
</evidence>
<organism evidence="7 8">
    <name type="scientific">Pseudoalteromonas luteoviolacea S4060-1</name>
    <dbReference type="NCBI Taxonomy" id="1365257"/>
    <lineage>
        <taxon>Bacteria</taxon>
        <taxon>Pseudomonadati</taxon>
        <taxon>Pseudomonadota</taxon>
        <taxon>Gammaproteobacteria</taxon>
        <taxon>Alteromonadales</taxon>
        <taxon>Pseudoalteromonadaceae</taxon>
        <taxon>Pseudoalteromonas</taxon>
    </lineage>
</organism>
<proteinExistence type="predicted"/>
<dbReference type="InterPro" id="IPR037272">
    <property type="entry name" value="SNS_sf"/>
</dbReference>
<dbReference type="GO" id="GO:0016020">
    <property type="term" value="C:membrane"/>
    <property type="evidence" value="ECO:0007669"/>
    <property type="project" value="UniProtKB-SubCell"/>
</dbReference>
<dbReference type="PANTHER" id="PTHR42948:SF1">
    <property type="entry name" value="TRANSPORTER"/>
    <property type="match status" value="1"/>
</dbReference>
<dbReference type="SUPFAM" id="SSF161070">
    <property type="entry name" value="SNF-like"/>
    <property type="match status" value="1"/>
</dbReference>
<evidence type="ECO:0000313" key="8">
    <source>
        <dbReference type="Proteomes" id="UP000076661"/>
    </source>
</evidence>
<feature type="transmembrane region" description="Helical" evidence="6">
    <location>
        <begin position="408"/>
        <end position="430"/>
    </location>
</feature>
<comment type="subcellular location">
    <subcellularLocation>
        <location evidence="1">Membrane</location>
        <topology evidence="1">Multi-pass membrane protein</topology>
    </subcellularLocation>
</comment>
<gene>
    <name evidence="7" type="ORF">N478_19665</name>
</gene>
<dbReference type="CDD" id="cd10336">
    <property type="entry name" value="SLC6sbd_Tyt1-Like"/>
    <property type="match status" value="1"/>
</dbReference>
<feature type="transmembrane region" description="Helical" evidence="6">
    <location>
        <begin position="25"/>
        <end position="44"/>
    </location>
</feature>
<keyword evidence="3 6" id="KW-0812">Transmembrane</keyword>
<evidence type="ECO:0000256" key="4">
    <source>
        <dbReference type="ARBA" id="ARBA00022989"/>
    </source>
</evidence>
<keyword evidence="5 6" id="KW-0472">Membrane</keyword>
<dbReference type="EMBL" id="AUXX01000016">
    <property type="protein sequence ID" value="KZN67050.1"/>
    <property type="molecule type" value="Genomic_DNA"/>
</dbReference>
<evidence type="ECO:0000256" key="6">
    <source>
        <dbReference type="SAM" id="Phobius"/>
    </source>
</evidence>
<dbReference type="NCBIfam" id="NF037979">
    <property type="entry name" value="Na_transp"/>
    <property type="match status" value="1"/>
</dbReference>
<evidence type="ECO:0000313" key="7">
    <source>
        <dbReference type="EMBL" id="KZN67050.1"/>
    </source>
</evidence>
<feature type="transmembrane region" description="Helical" evidence="6">
    <location>
        <begin position="296"/>
        <end position="320"/>
    </location>
</feature>
<dbReference type="PATRIC" id="fig|1365257.3.peg.2629"/>